<organism evidence="1 2">
    <name type="scientific">Halanaerobium saccharolyticum</name>
    <dbReference type="NCBI Taxonomy" id="43595"/>
    <lineage>
        <taxon>Bacteria</taxon>
        <taxon>Bacillati</taxon>
        <taxon>Bacillota</taxon>
        <taxon>Clostridia</taxon>
        <taxon>Halanaerobiales</taxon>
        <taxon>Halanaerobiaceae</taxon>
        <taxon>Halanaerobium</taxon>
    </lineage>
</organism>
<dbReference type="EMBL" id="SNWX01000032">
    <property type="protein sequence ID" value="TDO77684.1"/>
    <property type="molecule type" value="Genomic_DNA"/>
</dbReference>
<dbReference type="Proteomes" id="UP000295064">
    <property type="component" value="Unassembled WGS sequence"/>
</dbReference>
<gene>
    <name evidence="1" type="ORF">DFR79_13216</name>
</gene>
<dbReference type="OrthoDB" id="2061576at2"/>
<comment type="caution">
    <text evidence="1">The sequence shown here is derived from an EMBL/GenBank/DDBJ whole genome shotgun (WGS) entry which is preliminary data.</text>
</comment>
<sequence>MIYQELLAELKTLYPTAYRKFKEPQSPPFILIVYRYNNDFMADNINYVGVEYFNVELYTKKWNPPVEKEIENLFKSLGIAYQKSQEFLDDEDLYQTVYEISII</sequence>
<protein>
    <recommendedName>
        <fullName evidence="3">Prophage pi2 protein 38</fullName>
    </recommendedName>
</protein>
<accession>A0A4R6LEB0</accession>
<reference evidence="1 2" key="1">
    <citation type="submission" date="2019-03" db="EMBL/GenBank/DDBJ databases">
        <title>Subsurface microbial communities from deep shales in Ohio and West Virginia, USA.</title>
        <authorList>
            <person name="Wrighton K."/>
        </authorList>
    </citation>
    <scope>NUCLEOTIDE SEQUENCE [LARGE SCALE GENOMIC DNA]</scope>
    <source>
        <strain evidence="1 2">MA284_T2</strain>
    </source>
</reference>
<evidence type="ECO:0008006" key="3">
    <source>
        <dbReference type="Google" id="ProtNLM"/>
    </source>
</evidence>
<proteinExistence type="predicted"/>
<evidence type="ECO:0000313" key="2">
    <source>
        <dbReference type="Proteomes" id="UP000295064"/>
    </source>
</evidence>
<name>A0A4R6LEB0_9FIRM</name>
<dbReference type="AlphaFoldDB" id="A0A4R6LEB0"/>
<evidence type="ECO:0000313" key="1">
    <source>
        <dbReference type="EMBL" id="TDO77684.1"/>
    </source>
</evidence>
<dbReference type="RefSeq" id="WP_133516068.1">
    <property type="nucleotide sequence ID" value="NZ_SNWX01000032.1"/>
</dbReference>